<proteinExistence type="predicted"/>
<keyword evidence="1" id="KW-0812">Transmembrane</keyword>
<keyword evidence="1" id="KW-0472">Membrane</keyword>
<sequence>MEQKSYAGHACINFVVTLYGITGHMLAKLFKLFRVSIILFIII</sequence>
<organism evidence="2">
    <name type="scientific">Siphoviridae sp. ctgN495</name>
    <dbReference type="NCBI Taxonomy" id="2825608"/>
    <lineage>
        <taxon>Viruses</taxon>
        <taxon>Duplodnaviria</taxon>
        <taxon>Heunggongvirae</taxon>
        <taxon>Uroviricota</taxon>
        <taxon>Caudoviricetes</taxon>
    </lineage>
</organism>
<evidence type="ECO:0000256" key="1">
    <source>
        <dbReference type="SAM" id="Phobius"/>
    </source>
</evidence>
<protein>
    <submittedName>
        <fullName evidence="2">Uncharacterized protein</fullName>
    </submittedName>
</protein>
<feature type="transmembrane region" description="Helical" evidence="1">
    <location>
        <begin position="6"/>
        <end position="27"/>
    </location>
</feature>
<accession>A0A8S5UCD3</accession>
<keyword evidence="1" id="KW-1133">Transmembrane helix</keyword>
<dbReference type="EMBL" id="BK016063">
    <property type="protein sequence ID" value="DAF92129.1"/>
    <property type="molecule type" value="Genomic_DNA"/>
</dbReference>
<evidence type="ECO:0000313" key="2">
    <source>
        <dbReference type="EMBL" id="DAF92129.1"/>
    </source>
</evidence>
<name>A0A8S5UCD3_9CAUD</name>
<reference evidence="2" key="1">
    <citation type="journal article" date="2021" name="Proc. Natl. Acad. Sci. U.S.A.">
        <title>A Catalog of Tens of Thousands of Viruses from Human Metagenomes Reveals Hidden Associations with Chronic Diseases.</title>
        <authorList>
            <person name="Tisza M.J."/>
            <person name="Buck C.B."/>
        </authorList>
    </citation>
    <scope>NUCLEOTIDE SEQUENCE</scope>
    <source>
        <strain evidence="2">CtgN495</strain>
    </source>
</reference>